<feature type="transmembrane region" description="Helical" evidence="10">
    <location>
        <begin position="534"/>
        <end position="554"/>
    </location>
</feature>
<evidence type="ECO:0000256" key="7">
    <source>
        <dbReference type="ARBA" id="ARBA00023136"/>
    </source>
</evidence>
<feature type="transmembrane region" description="Helical" evidence="10">
    <location>
        <begin position="486"/>
        <end position="506"/>
    </location>
</feature>
<dbReference type="Pfam" id="PF02096">
    <property type="entry name" value="60KD_IMP"/>
    <property type="match status" value="1"/>
</dbReference>
<dbReference type="InterPro" id="IPR047196">
    <property type="entry name" value="YidC_ALB_C"/>
</dbReference>
<dbReference type="NCBIfam" id="NF002567">
    <property type="entry name" value="PRK02201.1-2"/>
    <property type="match status" value="1"/>
</dbReference>
<gene>
    <name evidence="12" type="ORF">VO56_01510</name>
</gene>
<dbReference type="InterPro" id="IPR001708">
    <property type="entry name" value="YidC/ALB3/OXA1/COX18"/>
</dbReference>
<comment type="subcellular location">
    <subcellularLocation>
        <location evidence="1">Cell membrane</location>
        <topology evidence="1">Multi-pass membrane protein</topology>
    </subcellularLocation>
    <subcellularLocation>
        <location evidence="9">Membrane</location>
        <topology evidence="9">Multi-pass membrane protein</topology>
    </subcellularLocation>
</comment>
<dbReference type="CDD" id="cd20070">
    <property type="entry name" value="5TM_YidC_Alb3"/>
    <property type="match status" value="1"/>
</dbReference>
<organism evidence="13">
    <name type="scientific">Mycoplasmopsis gallinacea</name>
    <dbReference type="NCBI Taxonomy" id="29556"/>
    <lineage>
        <taxon>Bacteria</taxon>
        <taxon>Bacillati</taxon>
        <taxon>Mycoplasmatota</taxon>
        <taxon>Mycoplasmoidales</taxon>
        <taxon>Metamycoplasmataceae</taxon>
        <taxon>Mycoplasmopsis</taxon>
    </lineage>
</organism>
<keyword evidence="6 10" id="KW-1133">Transmembrane helix</keyword>
<evidence type="ECO:0000256" key="6">
    <source>
        <dbReference type="ARBA" id="ARBA00022989"/>
    </source>
</evidence>
<dbReference type="GO" id="GO:0005886">
    <property type="term" value="C:plasma membrane"/>
    <property type="evidence" value="ECO:0007669"/>
    <property type="project" value="UniProtKB-SubCell"/>
</dbReference>
<evidence type="ECO:0000256" key="4">
    <source>
        <dbReference type="ARBA" id="ARBA00022692"/>
    </source>
</evidence>
<protein>
    <recommendedName>
        <fullName evidence="11">Membrane insertase YidC/Oxa/ALB C-terminal domain-containing protein</fullName>
    </recommendedName>
</protein>
<evidence type="ECO:0000313" key="12">
    <source>
        <dbReference type="EMBL" id="AKA49929.1"/>
    </source>
</evidence>
<name>A0A0D5ZJQ6_9BACT</name>
<feature type="transmembrane region" description="Helical" evidence="10">
    <location>
        <begin position="33"/>
        <end position="53"/>
    </location>
</feature>
<keyword evidence="2" id="KW-0813">Transport</keyword>
<dbReference type="EMBL" id="CP011021">
    <property type="protein sequence ID" value="AKA49929.1"/>
    <property type="molecule type" value="Genomic_DNA"/>
</dbReference>
<evidence type="ECO:0000313" key="13">
    <source>
        <dbReference type="Proteomes" id="UP000032722"/>
    </source>
</evidence>
<evidence type="ECO:0000256" key="10">
    <source>
        <dbReference type="SAM" id="Phobius"/>
    </source>
</evidence>
<evidence type="ECO:0000256" key="2">
    <source>
        <dbReference type="ARBA" id="ARBA00022448"/>
    </source>
</evidence>
<feature type="transmembrane region" description="Helical" evidence="10">
    <location>
        <begin position="412"/>
        <end position="434"/>
    </location>
</feature>
<dbReference type="PANTHER" id="PTHR12428">
    <property type="entry name" value="OXA1"/>
    <property type="match status" value="1"/>
</dbReference>
<keyword evidence="4 9" id="KW-0812">Transmembrane</keyword>
<dbReference type="HOGENOM" id="CLU_031187_0_0_14"/>
<evidence type="ECO:0000256" key="9">
    <source>
        <dbReference type="RuleBase" id="RU003945"/>
    </source>
</evidence>
<keyword evidence="7 10" id="KW-0472">Membrane</keyword>
<dbReference type="AlphaFoldDB" id="A0A0D5ZJQ6"/>
<keyword evidence="8" id="KW-0143">Chaperone</keyword>
<feature type="transmembrane region" description="Helical" evidence="10">
    <location>
        <begin position="585"/>
        <end position="606"/>
    </location>
</feature>
<accession>A0A0D5ZJQ6</accession>
<evidence type="ECO:0000256" key="1">
    <source>
        <dbReference type="ARBA" id="ARBA00004651"/>
    </source>
</evidence>
<evidence type="ECO:0000256" key="3">
    <source>
        <dbReference type="ARBA" id="ARBA00022475"/>
    </source>
</evidence>
<evidence type="ECO:0000256" key="8">
    <source>
        <dbReference type="ARBA" id="ARBA00023186"/>
    </source>
</evidence>
<evidence type="ECO:0000259" key="11">
    <source>
        <dbReference type="Pfam" id="PF02096"/>
    </source>
</evidence>
<comment type="similarity">
    <text evidence="9">Belongs to the OXA1/ALB3/YidC family.</text>
</comment>
<keyword evidence="5" id="KW-0653">Protein transport</keyword>
<dbReference type="PATRIC" id="fig|29556.3.peg.306"/>
<dbReference type="Proteomes" id="UP000032722">
    <property type="component" value="Chromosome"/>
</dbReference>
<evidence type="ECO:0000256" key="5">
    <source>
        <dbReference type="ARBA" id="ARBA00022927"/>
    </source>
</evidence>
<reference evidence="12 13" key="1">
    <citation type="journal article" date="2015" name="Genome Announc.">
        <title>Complete Genome Sequence of Mycoplasma meleagridis, a Possible Emerging Pathogen in Chickens.</title>
        <authorList>
            <person name="Abolnik C."/>
        </authorList>
    </citation>
    <scope>NUCLEOTIDE SEQUENCE [LARGE SCALE GENOMIC DNA]</scope>
    <source>
        <strain evidence="12 13">B2096 8B</strain>
    </source>
</reference>
<dbReference type="NCBIfam" id="TIGR03592">
    <property type="entry name" value="yidC_oxa1_cterm"/>
    <property type="match status" value="1"/>
</dbReference>
<keyword evidence="3" id="KW-1003">Cell membrane</keyword>
<dbReference type="GO" id="GO:0015031">
    <property type="term" value="P:protein transport"/>
    <property type="evidence" value="ECO:0007669"/>
    <property type="project" value="UniProtKB-KW"/>
</dbReference>
<feature type="domain" description="Membrane insertase YidC/Oxa/ALB C-terminal" evidence="11">
    <location>
        <begin position="416"/>
        <end position="620"/>
    </location>
</feature>
<proteinExistence type="inferred from homology"/>
<dbReference type="InterPro" id="IPR028055">
    <property type="entry name" value="YidC/Oxa/ALB_C"/>
</dbReference>
<dbReference type="GO" id="GO:0032977">
    <property type="term" value="F:membrane insertase activity"/>
    <property type="evidence" value="ECO:0007669"/>
    <property type="project" value="InterPro"/>
</dbReference>
<dbReference type="GO" id="GO:0051205">
    <property type="term" value="P:protein insertion into membrane"/>
    <property type="evidence" value="ECO:0007669"/>
    <property type="project" value="TreeGrafter"/>
</dbReference>
<dbReference type="PANTHER" id="PTHR12428:SF65">
    <property type="entry name" value="CYTOCHROME C OXIDASE ASSEMBLY PROTEIN COX18, MITOCHONDRIAL"/>
    <property type="match status" value="1"/>
</dbReference>
<dbReference type="KEGG" id="mgb:VO56_01510"/>
<sequence>MQRSQNFNYFTDDKDPKKQRSELFKKIWKWTKIVFYVFLFGITLTGCVQSFVIKSSNYVGNGLEFYLNKKEIAPKVNTFKNTTKTETTKAGTENIKYTYDLLSIEKERNVYVNDKNVLAKLQEQTTQNNGTYGEYGSYSSAIQIIDAKNVHENQNSKPIFEKNGKYLFTNSTVKNYSYVNDINEDTLIKTFIFVSGKQENLELKKDDKGALIPNENGEYVVTKLPTLGTIANYLNSEEAPSNSLANKKYARDILQAFYDYTFGKDSAFVKSFDFVVDAQGNKTDFSKWLDAKVNKLNTAINSEDEATKSTATLSVKEKVAIDKYLNLLNQMLLTVGWIQASGDSYAANVDQESHIINAHNDIGLALKGDYESKPITTWGEAWGYGPFYGLLVYPLAVLTQALRQGITDLNGWGSILTIIIVVIVTRLLTIGFTWKQSVSQSIQEDMKIKKAAIEAKYKGFEDNKAMKMRKNQELQQLNKKFNINPLDVIGATFITMPIFIAMWRVIQALPEIKSTWWLGINFATTSYTKVFEGAWQYILLIIVAVAIQLLSQLLPQLLVRKKMKLRASIAEREALKKSERTQRMMMIVFTIITVIFTAGVQVYWTFTGLWSLFQTLLIHRLKKTQWFKDKYSKKSLLNK</sequence>